<evidence type="ECO:0000259" key="3">
    <source>
        <dbReference type="Pfam" id="PF03816"/>
    </source>
</evidence>
<evidence type="ECO:0000256" key="2">
    <source>
        <dbReference type="SAM" id="Phobius"/>
    </source>
</evidence>
<keyword evidence="2" id="KW-0472">Membrane</keyword>
<dbReference type="eggNOG" id="COG4219">
    <property type="taxonomic scope" value="Bacteria"/>
</dbReference>
<dbReference type="PANTHER" id="PTHR33392">
    <property type="entry name" value="POLYISOPRENYL-TEICHOIC ACID--PEPTIDOGLYCAN TEICHOIC ACID TRANSFERASE TAGU"/>
    <property type="match status" value="1"/>
</dbReference>
<evidence type="ECO:0000256" key="1">
    <source>
        <dbReference type="ARBA" id="ARBA00006068"/>
    </source>
</evidence>
<feature type="transmembrane region" description="Helical" evidence="2">
    <location>
        <begin position="132"/>
        <end position="153"/>
    </location>
</feature>
<dbReference type="Proteomes" id="UP000008467">
    <property type="component" value="Chromosome"/>
</dbReference>
<keyword evidence="2" id="KW-1133">Transmembrane helix</keyword>
<evidence type="ECO:0000313" key="5">
    <source>
        <dbReference type="EMBL" id="ADZ85868.1"/>
    </source>
</evidence>
<organism evidence="5 6">
    <name type="scientific">Cellulosilyticum lentocellum (strain ATCC 49066 / DSM 5427 / NCIMB 11756 / RHM5)</name>
    <name type="common">Clostridium lentocellum</name>
    <dbReference type="NCBI Taxonomy" id="642492"/>
    <lineage>
        <taxon>Bacteria</taxon>
        <taxon>Bacillati</taxon>
        <taxon>Bacillota</taxon>
        <taxon>Clostridia</taxon>
        <taxon>Lachnospirales</taxon>
        <taxon>Cellulosilyticaceae</taxon>
        <taxon>Cellulosilyticum</taxon>
    </lineage>
</organism>
<dbReference type="PANTHER" id="PTHR33392:SF6">
    <property type="entry name" value="POLYISOPRENYL-TEICHOIC ACID--PEPTIDOGLYCAN TEICHOIC ACID TRANSFERASE TAGU"/>
    <property type="match status" value="1"/>
</dbReference>
<reference evidence="5 6" key="1">
    <citation type="journal article" date="2011" name="J. Bacteriol.">
        <title>Complete genome sequence of the cellulose-degrading bacterium Cellulosilyticum lentocellum.</title>
        <authorList>
            <consortium name="US DOE Joint Genome Institute"/>
            <person name="Miller D.A."/>
            <person name="Suen G."/>
            <person name="Bruce D."/>
            <person name="Copeland A."/>
            <person name="Cheng J.F."/>
            <person name="Detter C."/>
            <person name="Goodwin L.A."/>
            <person name="Han C.S."/>
            <person name="Hauser L.J."/>
            <person name="Land M.L."/>
            <person name="Lapidus A."/>
            <person name="Lucas S."/>
            <person name="Meincke L."/>
            <person name="Pitluck S."/>
            <person name="Tapia R."/>
            <person name="Teshima H."/>
            <person name="Woyke T."/>
            <person name="Fox B.G."/>
            <person name="Angert E.R."/>
            <person name="Currie C.R."/>
        </authorList>
    </citation>
    <scope>NUCLEOTIDE SEQUENCE [LARGE SCALE GENOMIC DNA]</scope>
    <source>
        <strain evidence="6">ATCC 49066 / DSM 5427 / NCIMB 11756 / RHM5</strain>
    </source>
</reference>
<dbReference type="InterPro" id="IPR050922">
    <property type="entry name" value="LytR/CpsA/Psr_CW_biosynth"/>
</dbReference>
<name>F2JMV3_CELLD</name>
<sequence>MNVIGEILSWSLMASGIIGIILLLRVLLKGKIQRSLIYGLWIVVLIRLIIPVLPSSKISIFNLFDTGISSARLNTSNASSLQEKVLLEAEFSPEKDIIITTANEESGQAMKAEADMFNNNSPLRNSLLSETVSLILLLIWLLGSIVVIGYFGYGYCKLKKELKGAEKVTDEKILIRAQQIKEKVHIHADISMVKGKYPMIFGFLRPIICIPEGFSIEEVEMMLYHELIHLKYRDNKVTYLQILAVAFHWFNPLAWLAMKLMKEDMEIACDERVMALGVNRKQYANTLLNIVFTPKNQQYLVQGMGENPNHIKERIIKITMFKKHKLGVSIIGGLLLVGVILVCLTNAIPKKDGGVIPSAQQSNKDTNETTKLPGANNIAVFGLDADGTRTDTIFVVNFNDNQDEVRIVSIPRDTKIEWDEEQSNLLKPESVFVSKIGEMYAYSQGQYIEQLAVKEIEEMLNIQIASYVIIDFTAVEKTIDSIGGLELDIPQDMYYRDSAQGLNINIKAGLQQLNGSDVLGVLRYRKGYINGDVGRIQMQQYVMSTFLSKILNDGDISTITASALEIIKGVKTNINVDDITYYIKLVMGIDTKNIQFYTIAGEANSQEGRSYFYPDMDKNLTILNK</sequence>
<accession>F2JMV3</accession>
<feature type="transmembrane region" description="Helical" evidence="2">
    <location>
        <begin position="7"/>
        <end position="28"/>
    </location>
</feature>
<dbReference type="NCBIfam" id="TIGR00350">
    <property type="entry name" value="lytR_cpsA_psr"/>
    <property type="match status" value="1"/>
</dbReference>
<feature type="transmembrane region" description="Helical" evidence="2">
    <location>
        <begin position="326"/>
        <end position="348"/>
    </location>
</feature>
<dbReference type="KEGG" id="cle:Clole_4196"/>
<dbReference type="eggNOG" id="COG1316">
    <property type="taxonomic scope" value="Bacteria"/>
</dbReference>
<comment type="similarity">
    <text evidence="1">Belongs to the LytR/CpsA/Psr (LCP) family.</text>
</comment>
<dbReference type="CDD" id="cd07341">
    <property type="entry name" value="M56_BlaR1_MecR1_like"/>
    <property type="match status" value="1"/>
</dbReference>
<protein>
    <submittedName>
        <fullName evidence="5">Cell envelope-related transcriptional attenuator</fullName>
    </submittedName>
</protein>
<dbReference type="InterPro" id="IPR004474">
    <property type="entry name" value="LytR_CpsA_psr"/>
</dbReference>
<dbReference type="Pfam" id="PF05569">
    <property type="entry name" value="Peptidase_M56"/>
    <property type="match status" value="1"/>
</dbReference>
<proteinExistence type="inferred from homology"/>
<keyword evidence="2" id="KW-0812">Transmembrane</keyword>
<feature type="domain" description="Peptidase M56" evidence="4">
    <location>
        <begin position="7"/>
        <end position="318"/>
    </location>
</feature>
<keyword evidence="6" id="KW-1185">Reference proteome</keyword>
<feature type="domain" description="Cell envelope-related transcriptional attenuator" evidence="3">
    <location>
        <begin position="389"/>
        <end position="551"/>
    </location>
</feature>
<dbReference type="HOGENOM" id="CLU_437250_0_0_9"/>
<dbReference type="STRING" id="642492.Clole_4196"/>
<dbReference type="EMBL" id="CP002582">
    <property type="protein sequence ID" value="ADZ85868.1"/>
    <property type="molecule type" value="Genomic_DNA"/>
</dbReference>
<dbReference type="AlphaFoldDB" id="F2JMV3"/>
<evidence type="ECO:0000259" key="4">
    <source>
        <dbReference type="Pfam" id="PF05569"/>
    </source>
</evidence>
<dbReference type="Pfam" id="PF03816">
    <property type="entry name" value="LytR_cpsA_psr"/>
    <property type="match status" value="1"/>
</dbReference>
<gene>
    <name evidence="5" type="ordered locus">Clole_4196</name>
</gene>
<feature type="transmembrane region" description="Helical" evidence="2">
    <location>
        <begin position="35"/>
        <end position="53"/>
    </location>
</feature>
<dbReference type="InterPro" id="IPR008756">
    <property type="entry name" value="Peptidase_M56"/>
</dbReference>
<evidence type="ECO:0000313" key="6">
    <source>
        <dbReference type="Proteomes" id="UP000008467"/>
    </source>
</evidence>
<dbReference type="Gene3D" id="3.40.630.190">
    <property type="entry name" value="LCP protein"/>
    <property type="match status" value="1"/>
</dbReference>
<dbReference type="RefSeq" id="WP_013659139.1">
    <property type="nucleotide sequence ID" value="NC_015275.1"/>
</dbReference>